<evidence type="ECO:0000256" key="1">
    <source>
        <dbReference type="SAM" id="MobiDB-lite"/>
    </source>
</evidence>
<protein>
    <recommendedName>
        <fullName evidence="2">CCR4-Not complex component Not1 C-terminal domain-containing protein</fullName>
    </recommendedName>
</protein>
<evidence type="ECO:0000313" key="4">
    <source>
        <dbReference type="Proteomes" id="UP001189429"/>
    </source>
</evidence>
<feature type="compositionally biased region" description="Low complexity" evidence="1">
    <location>
        <begin position="1"/>
        <end position="18"/>
    </location>
</feature>
<evidence type="ECO:0000259" key="2">
    <source>
        <dbReference type="Pfam" id="PF04054"/>
    </source>
</evidence>
<evidence type="ECO:0000313" key="3">
    <source>
        <dbReference type="EMBL" id="CAK0795598.1"/>
    </source>
</evidence>
<feature type="compositionally biased region" description="Pro residues" evidence="1">
    <location>
        <begin position="47"/>
        <end position="64"/>
    </location>
</feature>
<keyword evidence="4" id="KW-1185">Reference proteome</keyword>
<dbReference type="Proteomes" id="UP001189429">
    <property type="component" value="Unassembled WGS sequence"/>
</dbReference>
<gene>
    <name evidence="3" type="ORF">PCOR1329_LOCUS5229</name>
</gene>
<feature type="region of interest" description="Disordered" evidence="1">
    <location>
        <begin position="297"/>
        <end position="326"/>
    </location>
</feature>
<feature type="region of interest" description="Disordered" evidence="1">
    <location>
        <begin position="1"/>
        <end position="68"/>
    </location>
</feature>
<feature type="domain" description="CCR4-Not complex component Not1 C-terminal" evidence="2">
    <location>
        <begin position="245"/>
        <end position="291"/>
    </location>
</feature>
<dbReference type="Pfam" id="PF04054">
    <property type="entry name" value="Not1"/>
    <property type="match status" value="1"/>
</dbReference>
<accession>A0ABN9PRK2</accession>
<organism evidence="3 4">
    <name type="scientific">Prorocentrum cordatum</name>
    <dbReference type="NCBI Taxonomy" id="2364126"/>
    <lineage>
        <taxon>Eukaryota</taxon>
        <taxon>Sar</taxon>
        <taxon>Alveolata</taxon>
        <taxon>Dinophyceae</taxon>
        <taxon>Prorocentrales</taxon>
        <taxon>Prorocentraceae</taxon>
        <taxon>Prorocentrum</taxon>
    </lineage>
</organism>
<feature type="non-terminal residue" evidence="3">
    <location>
        <position position="326"/>
    </location>
</feature>
<name>A0ABN9PRK2_9DINO</name>
<dbReference type="EMBL" id="CAUYUJ010001374">
    <property type="protein sequence ID" value="CAK0795598.1"/>
    <property type="molecule type" value="Genomic_DNA"/>
</dbReference>
<feature type="compositionally biased region" description="Low complexity" evidence="1">
    <location>
        <begin position="297"/>
        <end position="317"/>
    </location>
</feature>
<sequence length="326" mass="33744">MTVRLSLPSSSSRSSLARSWRRRPASTTAARAQPLPFGLEHRLSASFPPPPTVHPEAAPGPPAAGQPAMLSAARRCGGAAAAAAGARGNARRAPAAAARDFASEAPPSGQQASPFSVLEQLGRETTLSKAQEAAQKVGEVASSGSPAPLLQELQGLAQANAEALGRTAVPICSAVLILSRSPGAPLSEAQQEKLAEALPAPMMDMLNDLVKVVPEDPVVEQLKRIGDKLDTLEAKLAAAAPPEPVNPLRLPNFAFAWLDLISNRMFMPKLLNRKGPPTSRLMFQRLVVQLLCAARPSPAASPASPEQPPAACLARAPGGRGGAQGV</sequence>
<reference evidence="3" key="1">
    <citation type="submission" date="2023-10" db="EMBL/GenBank/DDBJ databases">
        <authorList>
            <person name="Chen Y."/>
            <person name="Shah S."/>
            <person name="Dougan E. K."/>
            <person name="Thang M."/>
            <person name="Chan C."/>
        </authorList>
    </citation>
    <scope>NUCLEOTIDE SEQUENCE [LARGE SCALE GENOMIC DNA]</scope>
</reference>
<dbReference type="Gene3D" id="1.25.40.790">
    <property type="match status" value="1"/>
</dbReference>
<comment type="caution">
    <text evidence="3">The sequence shown here is derived from an EMBL/GenBank/DDBJ whole genome shotgun (WGS) entry which is preliminary data.</text>
</comment>
<proteinExistence type="predicted"/>
<dbReference type="InterPro" id="IPR007196">
    <property type="entry name" value="CCR4-Not_Not1_C"/>
</dbReference>